<reference evidence="1 2" key="1">
    <citation type="submission" date="2016-11" db="EMBL/GenBank/DDBJ databases">
        <title>Paenibacillus species isolates.</title>
        <authorList>
            <person name="Beno S.M."/>
        </authorList>
    </citation>
    <scope>NUCLEOTIDE SEQUENCE [LARGE SCALE GENOMIC DNA]</scope>
    <source>
        <strain evidence="1 2">FSL F4-0100</strain>
    </source>
</reference>
<dbReference type="RefSeq" id="WP_076323573.1">
    <property type="nucleotide sequence ID" value="NZ_MRTF01000005.1"/>
</dbReference>
<dbReference type="OrthoDB" id="9812993at2"/>
<protein>
    <submittedName>
        <fullName evidence="1">Uncharacterized protein</fullName>
    </submittedName>
</protein>
<dbReference type="EMBL" id="MRTF01000005">
    <property type="protein sequence ID" value="OME92320.1"/>
    <property type="molecule type" value="Genomic_DNA"/>
</dbReference>
<dbReference type="Proteomes" id="UP000187074">
    <property type="component" value="Unassembled WGS sequence"/>
</dbReference>
<accession>A0A1R1B1D9</accession>
<sequence>MNIHKTGSFRELEASLLALHHECFYEAYGEPIAPYLGNVVVIFRGMVREYLSHAVQAVIAVSMAELTEFIVDRLDTLILNLVACQAKPILEAKNAFFNDINQTN</sequence>
<evidence type="ECO:0000313" key="2">
    <source>
        <dbReference type="Proteomes" id="UP000187074"/>
    </source>
</evidence>
<gene>
    <name evidence="1" type="ORF">BK123_17115</name>
</gene>
<dbReference type="AlphaFoldDB" id="A0A1R1B1D9"/>
<organism evidence="1 2">
    <name type="scientific">Paenibacillus lautus</name>
    <name type="common">Bacillus lautus</name>
    <dbReference type="NCBI Taxonomy" id="1401"/>
    <lineage>
        <taxon>Bacteria</taxon>
        <taxon>Bacillati</taxon>
        <taxon>Bacillota</taxon>
        <taxon>Bacilli</taxon>
        <taxon>Bacillales</taxon>
        <taxon>Paenibacillaceae</taxon>
        <taxon>Paenibacillus</taxon>
    </lineage>
</organism>
<evidence type="ECO:0000313" key="1">
    <source>
        <dbReference type="EMBL" id="OME92320.1"/>
    </source>
</evidence>
<proteinExistence type="predicted"/>
<name>A0A1R1B1D9_PAELA</name>
<comment type="caution">
    <text evidence="1">The sequence shown here is derived from an EMBL/GenBank/DDBJ whole genome shotgun (WGS) entry which is preliminary data.</text>
</comment>